<sequence>MAVRFHHLFCCAALATLSFSSSAQAATTITWWHAMEGVLGEKVNEIADEFNASQDEYVVKPVYKGSYSDNLTATIAAFRANQAPAITQVFEVGTATMMNAAGAIYPIHQLMEETDTPFDPDAFLPAVKSYYTSSDGQMLSMPFNSSTPVLYYNKDAFREAGIETPPATWKAVGEAAHKLVESGASECGLTTAWPSWTQLENFSAIDDLPFATHANGFDGTDARLVFDKQEATVAHIQDLAEWQKSHAFEYGGRADSGTKRFQSGRCAMLTTSSASRAGIQEAAEGKFTFGIAPLPYDAKAVNQPRNSIIGGASLWVMRGQSEAVYRGVARFLNFLSSPAIQADWASFTGYVPITTAAYQRLKSQGFYADNPGASVAIDQLTRGTPNDNGRGVRLGNMPQIRNIIAEQLEKAFNGDEPAAAALQEAARRGNQELAQFQQSVAR</sequence>
<comment type="subunit">
    <text evidence="3">The complex is composed of two ATP-binding proteins (UgpC), two transmembrane proteins (UgpA and UgpE) and a solute-binding protein (UgpB).</text>
</comment>
<reference evidence="9 10" key="1">
    <citation type="submission" date="2016-12" db="EMBL/GenBank/DDBJ databases">
        <title>Draft genome sequences of strains Salinicola socius SMB35, Salinicola sp. MH3R3-1 and Chromohalobacter sp. SMB17 from the Verkhnekamsk potash mining region of Russia.</title>
        <authorList>
            <person name="Mavrodi D.V."/>
            <person name="Olsson B.E."/>
            <person name="Korsakova E.S."/>
            <person name="Pyankova A."/>
            <person name="Mavrodi O.V."/>
            <person name="Plotnikova E.G."/>
        </authorList>
    </citation>
    <scope>NUCLEOTIDE SEQUENCE [LARGE SCALE GENOMIC DNA]</scope>
    <source>
        <strain evidence="9 10">SMB35</strain>
    </source>
</reference>
<dbReference type="InterPro" id="IPR006061">
    <property type="entry name" value="SBP_1_CS"/>
</dbReference>
<keyword evidence="7" id="KW-0574">Periplasm</keyword>
<proteinExistence type="inferred from homology"/>
<dbReference type="InterPro" id="IPR050490">
    <property type="entry name" value="Bact_solute-bd_prot1"/>
</dbReference>
<dbReference type="SUPFAM" id="SSF53850">
    <property type="entry name" value="Periplasmic binding protein-like II"/>
    <property type="match status" value="1"/>
</dbReference>
<organism evidence="9 10">
    <name type="scientific">Salinicola socius</name>
    <dbReference type="NCBI Taxonomy" id="404433"/>
    <lineage>
        <taxon>Bacteria</taxon>
        <taxon>Pseudomonadati</taxon>
        <taxon>Pseudomonadota</taxon>
        <taxon>Gammaproteobacteria</taxon>
        <taxon>Oceanospirillales</taxon>
        <taxon>Halomonadaceae</taxon>
        <taxon>Salinicola</taxon>
    </lineage>
</organism>
<evidence type="ECO:0000256" key="5">
    <source>
        <dbReference type="ARBA" id="ARBA00022448"/>
    </source>
</evidence>
<dbReference type="InterPro" id="IPR006059">
    <property type="entry name" value="SBP"/>
</dbReference>
<evidence type="ECO:0000256" key="4">
    <source>
        <dbReference type="ARBA" id="ARBA00017470"/>
    </source>
</evidence>
<evidence type="ECO:0000256" key="8">
    <source>
        <dbReference type="SAM" id="SignalP"/>
    </source>
</evidence>
<evidence type="ECO:0000256" key="1">
    <source>
        <dbReference type="ARBA" id="ARBA00004418"/>
    </source>
</evidence>
<feature type="signal peptide" evidence="8">
    <location>
        <begin position="1"/>
        <end position="25"/>
    </location>
</feature>
<evidence type="ECO:0000313" key="10">
    <source>
        <dbReference type="Proteomes" id="UP000186878"/>
    </source>
</evidence>
<keyword evidence="5" id="KW-0813">Transport</keyword>
<dbReference type="Gene3D" id="3.40.190.10">
    <property type="entry name" value="Periplasmic binding protein-like II"/>
    <property type="match status" value="2"/>
</dbReference>
<comment type="caution">
    <text evidence="9">The sequence shown here is derived from an EMBL/GenBank/DDBJ whole genome shotgun (WGS) entry which is preliminary data.</text>
</comment>
<protein>
    <recommendedName>
        <fullName evidence="4">sn-glycerol-3-phosphate-binding periplasmic protein UgpB</fullName>
    </recommendedName>
</protein>
<comment type="subcellular location">
    <subcellularLocation>
        <location evidence="1">Periplasm</location>
    </subcellularLocation>
</comment>
<dbReference type="CDD" id="cd14748">
    <property type="entry name" value="PBP2_UgpB"/>
    <property type="match status" value="1"/>
</dbReference>
<dbReference type="PROSITE" id="PS01037">
    <property type="entry name" value="SBP_BACTERIAL_1"/>
    <property type="match status" value="1"/>
</dbReference>
<evidence type="ECO:0000256" key="6">
    <source>
        <dbReference type="ARBA" id="ARBA00022729"/>
    </source>
</evidence>
<keyword evidence="6 8" id="KW-0732">Signal</keyword>
<keyword evidence="10" id="KW-1185">Reference proteome</keyword>
<dbReference type="Proteomes" id="UP000186878">
    <property type="component" value="Unassembled WGS sequence"/>
</dbReference>
<dbReference type="NCBIfam" id="NF008211">
    <property type="entry name" value="PRK10974.1"/>
    <property type="match status" value="1"/>
</dbReference>
<dbReference type="STRING" id="404433.BTW07_15460"/>
<dbReference type="GO" id="GO:0042597">
    <property type="term" value="C:periplasmic space"/>
    <property type="evidence" value="ECO:0007669"/>
    <property type="project" value="UniProtKB-SubCell"/>
</dbReference>
<dbReference type="EMBL" id="MSDO01000023">
    <property type="protein sequence ID" value="OLO03279.1"/>
    <property type="molecule type" value="Genomic_DNA"/>
</dbReference>
<evidence type="ECO:0000313" key="9">
    <source>
        <dbReference type="EMBL" id="OLO03279.1"/>
    </source>
</evidence>
<dbReference type="GO" id="GO:0055085">
    <property type="term" value="P:transmembrane transport"/>
    <property type="evidence" value="ECO:0007669"/>
    <property type="project" value="InterPro"/>
</dbReference>
<evidence type="ECO:0000256" key="2">
    <source>
        <dbReference type="ARBA" id="ARBA00008520"/>
    </source>
</evidence>
<dbReference type="PANTHER" id="PTHR43649">
    <property type="entry name" value="ARABINOSE-BINDING PROTEIN-RELATED"/>
    <property type="match status" value="1"/>
</dbReference>
<gene>
    <name evidence="9" type="ORF">BTW07_15460</name>
</gene>
<dbReference type="Pfam" id="PF13416">
    <property type="entry name" value="SBP_bac_8"/>
    <property type="match status" value="1"/>
</dbReference>
<feature type="chain" id="PRO_5012728693" description="sn-glycerol-3-phosphate-binding periplasmic protein UgpB" evidence="8">
    <location>
        <begin position="26"/>
        <end position="442"/>
    </location>
</feature>
<name>A0A1Q8SPE0_9GAMM</name>
<evidence type="ECO:0000256" key="7">
    <source>
        <dbReference type="ARBA" id="ARBA00022764"/>
    </source>
</evidence>
<comment type="similarity">
    <text evidence="2">Belongs to the bacterial solute-binding protein 1 family.</text>
</comment>
<evidence type="ECO:0000256" key="3">
    <source>
        <dbReference type="ARBA" id="ARBA00011557"/>
    </source>
</evidence>
<dbReference type="PANTHER" id="PTHR43649:SF31">
    <property type="entry name" value="SN-GLYCEROL-3-PHOSPHATE-BINDING PERIPLASMIC PROTEIN UGPB"/>
    <property type="match status" value="1"/>
</dbReference>
<accession>A0A1Q8SPE0</accession>
<dbReference type="AlphaFoldDB" id="A0A1Q8SPE0"/>